<dbReference type="SUPFAM" id="SSF46689">
    <property type="entry name" value="Homeodomain-like"/>
    <property type="match status" value="1"/>
</dbReference>
<accession>W7JDB6</accession>
<dbReference type="RefSeq" id="WP_035278628.1">
    <property type="nucleotide sequence ID" value="NZ_AYXG01000027.1"/>
</dbReference>
<feature type="DNA-binding region" description="H-T-H motif" evidence="5">
    <location>
        <begin position="31"/>
        <end position="50"/>
    </location>
</feature>
<evidence type="ECO:0000256" key="5">
    <source>
        <dbReference type="PROSITE-ProRule" id="PRU00335"/>
    </source>
</evidence>
<reference evidence="7 8" key="1">
    <citation type="journal article" date="2014" name="Genome Announc.">
        <title>Draft Genome Sequence of the Antitrypanosomally Active Sponge-Associated Bacterium Actinokineospora sp. Strain EG49.</title>
        <authorList>
            <person name="Harjes J."/>
            <person name="Ryu T."/>
            <person name="Abdelmohsen U.R."/>
            <person name="Moitinho-Silva L."/>
            <person name="Horn H."/>
            <person name="Ravasi T."/>
            <person name="Hentschel U."/>
        </authorList>
    </citation>
    <scope>NUCLEOTIDE SEQUENCE [LARGE SCALE GENOMIC DNA]</scope>
    <source>
        <strain evidence="7 8">EG49</strain>
    </source>
</reference>
<evidence type="ECO:0000313" key="8">
    <source>
        <dbReference type="Proteomes" id="UP000019277"/>
    </source>
</evidence>
<keyword evidence="1" id="KW-0678">Repressor</keyword>
<dbReference type="InterPro" id="IPR050109">
    <property type="entry name" value="HTH-type_TetR-like_transc_reg"/>
</dbReference>
<evidence type="ECO:0000256" key="2">
    <source>
        <dbReference type="ARBA" id="ARBA00023015"/>
    </source>
</evidence>
<dbReference type="PATRIC" id="fig|909613.9.peg.728"/>
<keyword evidence="3 5" id="KW-0238">DNA-binding</keyword>
<keyword evidence="4" id="KW-0804">Transcription</keyword>
<evidence type="ECO:0000259" key="6">
    <source>
        <dbReference type="PROSITE" id="PS50977"/>
    </source>
</evidence>
<proteinExistence type="predicted"/>
<dbReference type="EMBL" id="AYXG01000027">
    <property type="protein sequence ID" value="EWC63999.1"/>
    <property type="molecule type" value="Genomic_DNA"/>
</dbReference>
<dbReference type="eggNOG" id="COG1309">
    <property type="taxonomic scope" value="Bacteria"/>
</dbReference>
<dbReference type="GO" id="GO:0003700">
    <property type="term" value="F:DNA-binding transcription factor activity"/>
    <property type="evidence" value="ECO:0007669"/>
    <property type="project" value="TreeGrafter"/>
</dbReference>
<dbReference type="Proteomes" id="UP000019277">
    <property type="component" value="Unassembled WGS sequence"/>
</dbReference>
<keyword evidence="2" id="KW-0805">Transcription regulation</keyword>
<dbReference type="Pfam" id="PF13977">
    <property type="entry name" value="TetR_C_6"/>
    <property type="match status" value="1"/>
</dbReference>
<dbReference type="PANTHER" id="PTHR30055:SF228">
    <property type="entry name" value="TRANSCRIPTIONAL REGULATOR-RELATED"/>
    <property type="match status" value="1"/>
</dbReference>
<sequence>MPKKVDHQERREQIAAAVCGLAARQGLDAVTLRQVAAEAGVSMGRVQHYFAGKDEMLLFAFRAISDRVERRIAEAVTALGPDPSARDVVRALLGELLPLSTAARDEAPALTAFLARAVVEPALAESLREGGAGLRGFIAEKIRAVPGERDAVREAATLTALVDGLMTQVLTGQVEADLAVAVLDLHLDRIFGGGPGAR</sequence>
<comment type="caution">
    <text evidence="7">The sequence shown here is derived from an EMBL/GenBank/DDBJ whole genome shotgun (WGS) entry which is preliminary data.</text>
</comment>
<evidence type="ECO:0000256" key="4">
    <source>
        <dbReference type="ARBA" id="ARBA00023163"/>
    </source>
</evidence>
<dbReference type="Pfam" id="PF00440">
    <property type="entry name" value="TetR_N"/>
    <property type="match status" value="1"/>
</dbReference>
<dbReference type="InterPro" id="IPR009057">
    <property type="entry name" value="Homeodomain-like_sf"/>
</dbReference>
<dbReference type="PANTHER" id="PTHR30055">
    <property type="entry name" value="HTH-TYPE TRANSCRIPTIONAL REGULATOR RUTR"/>
    <property type="match status" value="1"/>
</dbReference>
<dbReference type="PROSITE" id="PS50977">
    <property type="entry name" value="HTH_TETR_2"/>
    <property type="match status" value="1"/>
</dbReference>
<keyword evidence="8" id="KW-1185">Reference proteome</keyword>
<dbReference type="InterPro" id="IPR036271">
    <property type="entry name" value="Tet_transcr_reg_TetR-rel_C_sf"/>
</dbReference>
<evidence type="ECO:0000256" key="3">
    <source>
        <dbReference type="ARBA" id="ARBA00023125"/>
    </source>
</evidence>
<gene>
    <name evidence="7" type="ORF">UO65_0710</name>
</gene>
<feature type="domain" description="HTH tetR-type" evidence="6">
    <location>
        <begin position="8"/>
        <end position="68"/>
    </location>
</feature>
<dbReference type="InterPro" id="IPR001647">
    <property type="entry name" value="HTH_TetR"/>
</dbReference>
<dbReference type="AlphaFoldDB" id="W7JDB6"/>
<name>W7JDB6_9PSEU</name>
<dbReference type="InterPro" id="IPR039538">
    <property type="entry name" value="BetI_C"/>
</dbReference>
<dbReference type="Gene3D" id="1.10.357.10">
    <property type="entry name" value="Tetracycline Repressor, domain 2"/>
    <property type="match status" value="1"/>
</dbReference>
<dbReference type="STRING" id="909613.UO65_0710"/>
<protein>
    <submittedName>
        <fullName evidence="7">Transcriptional regulator, TetR family</fullName>
    </submittedName>
</protein>
<dbReference type="GO" id="GO:0000976">
    <property type="term" value="F:transcription cis-regulatory region binding"/>
    <property type="evidence" value="ECO:0007669"/>
    <property type="project" value="TreeGrafter"/>
</dbReference>
<evidence type="ECO:0000313" key="7">
    <source>
        <dbReference type="EMBL" id="EWC63999.1"/>
    </source>
</evidence>
<organism evidence="7 8">
    <name type="scientific">Actinokineospora spheciospongiae</name>
    <dbReference type="NCBI Taxonomy" id="909613"/>
    <lineage>
        <taxon>Bacteria</taxon>
        <taxon>Bacillati</taxon>
        <taxon>Actinomycetota</taxon>
        <taxon>Actinomycetes</taxon>
        <taxon>Pseudonocardiales</taxon>
        <taxon>Pseudonocardiaceae</taxon>
        <taxon>Actinokineospora</taxon>
    </lineage>
</organism>
<dbReference type="OrthoDB" id="9816296at2"/>
<evidence type="ECO:0000256" key="1">
    <source>
        <dbReference type="ARBA" id="ARBA00022491"/>
    </source>
</evidence>
<dbReference type="SUPFAM" id="SSF48498">
    <property type="entry name" value="Tetracyclin repressor-like, C-terminal domain"/>
    <property type="match status" value="1"/>
</dbReference>